<comment type="caution">
    <text evidence="2">The sequence shown here is derived from an EMBL/GenBank/DDBJ whole genome shotgun (WGS) entry which is preliminary data.</text>
</comment>
<dbReference type="InterPro" id="IPR055259">
    <property type="entry name" value="YkvP/CgeB_Glyco_trans-like"/>
</dbReference>
<reference evidence="2 3" key="1">
    <citation type="submission" date="2020-10" db="EMBL/GenBank/DDBJ databases">
        <title>Mucilaginibacter mali sp. nov., isolated from rhizosphere soil of apple orchard.</title>
        <authorList>
            <person name="Lee J.-S."/>
            <person name="Kim H.S."/>
            <person name="Kim J.-S."/>
        </authorList>
    </citation>
    <scope>NUCLEOTIDE SEQUENCE [LARGE SCALE GENOMIC DNA]</scope>
    <source>
        <strain evidence="2 3">KCTC 23157</strain>
    </source>
</reference>
<dbReference type="EMBL" id="JADFFM010000001">
    <property type="protein sequence ID" value="MBE9665991.1"/>
    <property type="molecule type" value="Genomic_DNA"/>
</dbReference>
<dbReference type="Proteomes" id="UP000632774">
    <property type="component" value="Unassembled WGS sequence"/>
</dbReference>
<protein>
    <submittedName>
        <fullName evidence="2">Glycosyltransferase</fullName>
    </submittedName>
</protein>
<keyword evidence="3" id="KW-1185">Reference proteome</keyword>
<dbReference type="Pfam" id="PF13524">
    <property type="entry name" value="Glyco_trans_1_2"/>
    <property type="match status" value="1"/>
</dbReference>
<dbReference type="RefSeq" id="WP_194105366.1">
    <property type="nucleotide sequence ID" value="NZ_JADFFM010000001.1"/>
</dbReference>
<evidence type="ECO:0000313" key="2">
    <source>
        <dbReference type="EMBL" id="MBE9665991.1"/>
    </source>
</evidence>
<feature type="domain" description="Spore protein YkvP/CgeB glycosyl transferase-like" evidence="1">
    <location>
        <begin position="246"/>
        <end position="397"/>
    </location>
</feature>
<evidence type="ECO:0000313" key="3">
    <source>
        <dbReference type="Proteomes" id="UP000632774"/>
    </source>
</evidence>
<dbReference type="Gene3D" id="3.40.50.2000">
    <property type="entry name" value="Glycogen Phosphorylase B"/>
    <property type="match status" value="1"/>
</dbReference>
<dbReference type="SUPFAM" id="SSF53756">
    <property type="entry name" value="UDP-Glycosyltransferase/glycogen phosphorylase"/>
    <property type="match status" value="1"/>
</dbReference>
<accession>A0ABR9XF25</accession>
<sequence>MQNKKHVVLVSSGQPSLNPRLVKEADSLAQAGFKVTVLYAYWNAWGTQLDKELLKTKQWQAVRTGGDPETKTFTYLLTRILFKISNWFTRLTGSMLMAEVAIARNSLFLIKKTKTIRADLYIGHYPGALAAVVKAAKKHHKPCGFDAEDFHRKEVNDNENSYDYKLKSYIENKYIPQVNYLSASSVQIGIAYHTIFKKTQPVVLNNVFPKSTLNVTNLVLNDEQPVKLFWFSQVIGPNRGLEYLCKALNLTAISFEVHLLGYCDSDYKTKLQAAYSNITFHPPTHPDNIIEFASQFDIGLALEIGFSVNNNLALSNKIFTYMQAGLAIIASNTEAQEYLLKQHPAIGKVYDNSDIETLASALVYYHQNRNELLLARQAALQLAHQEYNWENESQKFLAIVKKTLAD</sequence>
<proteinExistence type="predicted"/>
<evidence type="ECO:0000259" key="1">
    <source>
        <dbReference type="Pfam" id="PF13524"/>
    </source>
</evidence>
<name>A0ABR9XF25_9SPHI</name>
<organism evidence="2 3">
    <name type="scientific">Mucilaginibacter boryungensis</name>
    <dbReference type="NCBI Taxonomy" id="768480"/>
    <lineage>
        <taxon>Bacteria</taxon>
        <taxon>Pseudomonadati</taxon>
        <taxon>Bacteroidota</taxon>
        <taxon>Sphingobacteriia</taxon>
        <taxon>Sphingobacteriales</taxon>
        <taxon>Sphingobacteriaceae</taxon>
        <taxon>Mucilaginibacter</taxon>
    </lineage>
</organism>
<gene>
    <name evidence="2" type="ORF">IRJ18_06430</name>
</gene>